<evidence type="ECO:0000313" key="8">
    <source>
        <dbReference type="EMBL" id="OGE31282.1"/>
    </source>
</evidence>
<dbReference type="GO" id="GO:0042781">
    <property type="term" value="F:3'-tRNA processing endoribonuclease activity"/>
    <property type="evidence" value="ECO:0007669"/>
    <property type="project" value="TreeGrafter"/>
</dbReference>
<dbReference type="GO" id="GO:0004526">
    <property type="term" value="F:ribonuclease P activity"/>
    <property type="evidence" value="ECO:0007669"/>
    <property type="project" value="UniProtKB-UniRule"/>
</dbReference>
<comment type="function">
    <text evidence="6">RNaseP catalyzes the removal of the 5'-leader sequence from pre-tRNA to produce the mature 5'-terminus. It can also cleave other RNA substrates such as 4.5S RNA. The protein component plays an auxiliary but essential role in vivo by binding to the 5'-leader sequence and broadening the substrate specificity of the ribozyme.</text>
</comment>
<protein>
    <recommendedName>
        <fullName evidence="6 7">Ribonuclease P protein component</fullName>
        <shortName evidence="6">RNase P protein</shortName>
        <shortName evidence="6">RNaseP protein</shortName>
        <ecNumber evidence="6 7">3.1.26.5</ecNumber>
    </recommendedName>
    <alternativeName>
        <fullName evidence="6">Protein C5</fullName>
    </alternativeName>
</protein>
<dbReference type="SUPFAM" id="SSF54211">
    <property type="entry name" value="Ribosomal protein S5 domain 2-like"/>
    <property type="match status" value="1"/>
</dbReference>
<keyword evidence="2 6" id="KW-0540">Nuclease</keyword>
<dbReference type="Gene3D" id="3.30.230.10">
    <property type="match status" value="1"/>
</dbReference>
<dbReference type="NCBIfam" id="TIGR00188">
    <property type="entry name" value="rnpA"/>
    <property type="match status" value="1"/>
</dbReference>
<dbReference type="PANTHER" id="PTHR33992">
    <property type="entry name" value="RIBONUCLEASE P PROTEIN COMPONENT"/>
    <property type="match status" value="1"/>
</dbReference>
<dbReference type="PANTHER" id="PTHR33992:SF1">
    <property type="entry name" value="RIBONUCLEASE P PROTEIN COMPONENT"/>
    <property type="match status" value="1"/>
</dbReference>
<dbReference type="EC" id="3.1.26.5" evidence="6 7"/>
<keyword evidence="3 6" id="KW-0255">Endonuclease</keyword>
<comment type="similarity">
    <text evidence="6">Belongs to the RnpA family.</text>
</comment>
<gene>
    <name evidence="6" type="primary">rnpA</name>
    <name evidence="8" type="ORF">A3C59_00805</name>
</gene>
<comment type="caution">
    <text evidence="8">The sequence shown here is derived from an EMBL/GenBank/DDBJ whole genome shotgun (WGS) entry which is preliminary data.</text>
</comment>
<dbReference type="AlphaFoldDB" id="A0A1F5JRM0"/>
<evidence type="ECO:0000256" key="4">
    <source>
        <dbReference type="ARBA" id="ARBA00022801"/>
    </source>
</evidence>
<sequence>MLPKPQRLNLKKDFKWVASGKKIESKFLKLFLRVGENTSPRIGIALSSKNFKKAVDRNRARRITSKAFEVLYKSLPQTINIVALPKAGVVSVKSGDVVLDLEELLKNGKIID</sequence>
<comment type="catalytic activity">
    <reaction evidence="6">
        <text>Endonucleolytic cleavage of RNA, removing 5'-extranucleotides from tRNA precursor.</text>
        <dbReference type="EC" id="3.1.26.5"/>
    </reaction>
</comment>
<evidence type="ECO:0000256" key="5">
    <source>
        <dbReference type="ARBA" id="ARBA00022884"/>
    </source>
</evidence>
<accession>A0A1F5JRM0</accession>
<evidence type="ECO:0000256" key="2">
    <source>
        <dbReference type="ARBA" id="ARBA00022722"/>
    </source>
</evidence>
<dbReference type="GO" id="GO:0030677">
    <property type="term" value="C:ribonuclease P complex"/>
    <property type="evidence" value="ECO:0007669"/>
    <property type="project" value="TreeGrafter"/>
</dbReference>
<keyword evidence="4 6" id="KW-0378">Hydrolase</keyword>
<dbReference type="EMBL" id="MFCV01000042">
    <property type="protein sequence ID" value="OGE31282.1"/>
    <property type="molecule type" value="Genomic_DNA"/>
</dbReference>
<dbReference type="HAMAP" id="MF_00227">
    <property type="entry name" value="RNase_P"/>
    <property type="match status" value="1"/>
</dbReference>
<evidence type="ECO:0000256" key="1">
    <source>
        <dbReference type="ARBA" id="ARBA00022694"/>
    </source>
</evidence>
<dbReference type="GO" id="GO:0001682">
    <property type="term" value="P:tRNA 5'-leader removal"/>
    <property type="evidence" value="ECO:0007669"/>
    <property type="project" value="UniProtKB-UniRule"/>
</dbReference>
<keyword evidence="5 6" id="KW-0694">RNA-binding</keyword>
<reference evidence="8 9" key="1">
    <citation type="journal article" date="2016" name="Nat. Commun.">
        <title>Thousands of microbial genomes shed light on interconnected biogeochemical processes in an aquifer system.</title>
        <authorList>
            <person name="Anantharaman K."/>
            <person name="Brown C.T."/>
            <person name="Hug L.A."/>
            <person name="Sharon I."/>
            <person name="Castelle C.J."/>
            <person name="Probst A.J."/>
            <person name="Thomas B.C."/>
            <person name="Singh A."/>
            <person name="Wilkins M.J."/>
            <person name="Karaoz U."/>
            <person name="Brodie E.L."/>
            <person name="Williams K.H."/>
            <person name="Hubbard S.S."/>
            <person name="Banfield J.F."/>
        </authorList>
    </citation>
    <scope>NUCLEOTIDE SEQUENCE [LARGE SCALE GENOMIC DNA]</scope>
</reference>
<dbReference type="InterPro" id="IPR000100">
    <property type="entry name" value="RNase_P"/>
</dbReference>
<dbReference type="InterPro" id="IPR014721">
    <property type="entry name" value="Ribsml_uS5_D2-typ_fold_subgr"/>
</dbReference>
<dbReference type="Pfam" id="PF00825">
    <property type="entry name" value="Ribonuclease_P"/>
    <property type="match status" value="1"/>
</dbReference>
<evidence type="ECO:0000256" key="6">
    <source>
        <dbReference type="HAMAP-Rule" id="MF_00227"/>
    </source>
</evidence>
<dbReference type="Proteomes" id="UP000176902">
    <property type="component" value="Unassembled WGS sequence"/>
</dbReference>
<comment type="subunit">
    <text evidence="6">Consists of a catalytic RNA component (M1 or rnpB) and a protein subunit.</text>
</comment>
<keyword evidence="1 6" id="KW-0819">tRNA processing</keyword>
<name>A0A1F5JRM0_9BACT</name>
<evidence type="ECO:0000256" key="7">
    <source>
        <dbReference type="NCBIfam" id="TIGR00188"/>
    </source>
</evidence>
<organism evidence="8 9">
    <name type="scientific">Candidatus Daviesbacteria bacterium RIFCSPHIGHO2_02_FULL_36_13</name>
    <dbReference type="NCBI Taxonomy" id="1797768"/>
    <lineage>
        <taxon>Bacteria</taxon>
        <taxon>Candidatus Daviesiibacteriota</taxon>
    </lineage>
</organism>
<dbReference type="InterPro" id="IPR020568">
    <property type="entry name" value="Ribosomal_Su5_D2-typ_SF"/>
</dbReference>
<dbReference type="STRING" id="1797768.A3C59_00805"/>
<evidence type="ECO:0000256" key="3">
    <source>
        <dbReference type="ARBA" id="ARBA00022759"/>
    </source>
</evidence>
<proteinExistence type="inferred from homology"/>
<dbReference type="GO" id="GO:0000049">
    <property type="term" value="F:tRNA binding"/>
    <property type="evidence" value="ECO:0007669"/>
    <property type="project" value="UniProtKB-UniRule"/>
</dbReference>
<evidence type="ECO:0000313" key="9">
    <source>
        <dbReference type="Proteomes" id="UP000176902"/>
    </source>
</evidence>